<protein>
    <submittedName>
        <fullName evidence="3">Uncharacterized protein</fullName>
    </submittedName>
</protein>
<proteinExistence type="predicted"/>
<feature type="region of interest" description="Disordered" evidence="1">
    <location>
        <begin position="44"/>
        <end position="81"/>
    </location>
</feature>
<evidence type="ECO:0000313" key="3">
    <source>
        <dbReference type="EMBL" id="PSN60340.1"/>
    </source>
</evidence>
<name>A0A2T2N4M1_CORCC</name>
<keyword evidence="2" id="KW-0732">Signal</keyword>
<dbReference type="AlphaFoldDB" id="A0A2T2N4M1"/>
<dbReference type="EMBL" id="KZ678149">
    <property type="protein sequence ID" value="PSN60340.1"/>
    <property type="molecule type" value="Genomic_DNA"/>
</dbReference>
<reference evidence="3 4" key="1">
    <citation type="journal article" date="2018" name="Front. Microbiol.">
        <title>Genome-Wide Analysis of Corynespora cassiicola Leaf Fall Disease Putative Effectors.</title>
        <authorList>
            <person name="Lopez D."/>
            <person name="Ribeiro S."/>
            <person name="Label P."/>
            <person name="Fumanal B."/>
            <person name="Venisse J.S."/>
            <person name="Kohler A."/>
            <person name="de Oliveira R.R."/>
            <person name="Labutti K."/>
            <person name="Lipzen A."/>
            <person name="Lail K."/>
            <person name="Bauer D."/>
            <person name="Ohm R.A."/>
            <person name="Barry K.W."/>
            <person name="Spatafora J."/>
            <person name="Grigoriev I.V."/>
            <person name="Martin F.M."/>
            <person name="Pujade-Renaud V."/>
        </authorList>
    </citation>
    <scope>NUCLEOTIDE SEQUENCE [LARGE SCALE GENOMIC DNA]</scope>
    <source>
        <strain evidence="3 4">Philippines</strain>
    </source>
</reference>
<keyword evidence="4" id="KW-1185">Reference proteome</keyword>
<feature type="compositionally biased region" description="Gly residues" evidence="1">
    <location>
        <begin position="55"/>
        <end position="71"/>
    </location>
</feature>
<accession>A0A2T2N4M1</accession>
<organism evidence="3 4">
    <name type="scientific">Corynespora cassiicola Philippines</name>
    <dbReference type="NCBI Taxonomy" id="1448308"/>
    <lineage>
        <taxon>Eukaryota</taxon>
        <taxon>Fungi</taxon>
        <taxon>Dikarya</taxon>
        <taxon>Ascomycota</taxon>
        <taxon>Pezizomycotina</taxon>
        <taxon>Dothideomycetes</taxon>
        <taxon>Pleosporomycetidae</taxon>
        <taxon>Pleosporales</taxon>
        <taxon>Corynesporascaceae</taxon>
        <taxon>Corynespora</taxon>
    </lineage>
</organism>
<evidence type="ECO:0000313" key="4">
    <source>
        <dbReference type="Proteomes" id="UP000240883"/>
    </source>
</evidence>
<gene>
    <name evidence="3" type="ORF">BS50DRAFT_593789</name>
</gene>
<sequence>MHINVLSILLLATTVTSFPLSLHSLSAYAARHKFSLAARQVGDGVTGNQTASNGSTGGTGIGDDNGVGFAGTGNDIDTGESTSTQFTITHANLRQFQGDDFDIGDGNTTMGDGNHIEVGDRITTINIPLNMSEMIAQGVEQSRSRSGNGGLDMNIDISMRIRIADGNQTLEKSSGNSTVTIVE</sequence>
<evidence type="ECO:0000256" key="1">
    <source>
        <dbReference type="SAM" id="MobiDB-lite"/>
    </source>
</evidence>
<feature type="signal peptide" evidence="2">
    <location>
        <begin position="1"/>
        <end position="17"/>
    </location>
</feature>
<dbReference type="Proteomes" id="UP000240883">
    <property type="component" value="Unassembled WGS sequence"/>
</dbReference>
<dbReference type="OrthoDB" id="3799992at2759"/>
<evidence type="ECO:0000256" key="2">
    <source>
        <dbReference type="SAM" id="SignalP"/>
    </source>
</evidence>
<feature type="chain" id="PRO_5015786666" evidence="2">
    <location>
        <begin position="18"/>
        <end position="183"/>
    </location>
</feature>